<keyword evidence="3" id="KW-0808">Transferase</keyword>
<sequence length="355" mass="39932">MRVLQLIDSLEAGGAERMAVTIANILVAEIDRSYICTTRGEGVLKNTISKHVGYLFLKRTKKLDLKALFKLLRFIKKENITIVHAHASSFFMGTLLKIVHPKINLIWHDHYGDSQFLNQRPKGILRFCSRFFTHILTVNKTLQIWDAKHLCCKQVELVKNFVIPYQGPKITTLKGASGKRILCLANLRAQKDHVTLLKSFKKVLKIYPDWSLHCVGKNFNDDYAASINDIVVDLRLKGHVYFYGSCTDTDNIISQADIGVLASKSEGLPLALLEYGLGGLAVVVTDVGDCGKVVSNDREGLLIQAESENELFQALELLIIDQKLRFQLGKGLEQTVALKFSKKVFLDQVLSIYQK</sequence>
<evidence type="ECO:0000313" key="3">
    <source>
        <dbReference type="EMBL" id="CDF80022.1"/>
    </source>
</evidence>
<dbReference type="EMBL" id="HG315671">
    <property type="protein sequence ID" value="CDF80022.1"/>
    <property type="molecule type" value="Genomic_DNA"/>
</dbReference>
<evidence type="ECO:0000259" key="2">
    <source>
        <dbReference type="Pfam" id="PF13439"/>
    </source>
</evidence>
<dbReference type="STRING" id="1347342.BN863_23100"/>
<dbReference type="Gene3D" id="3.40.50.2000">
    <property type="entry name" value="Glycogen Phosphorylase B"/>
    <property type="match status" value="2"/>
</dbReference>
<dbReference type="Pfam" id="PF13439">
    <property type="entry name" value="Glyco_transf_4"/>
    <property type="match status" value="1"/>
</dbReference>
<dbReference type="InterPro" id="IPR001296">
    <property type="entry name" value="Glyco_trans_1"/>
</dbReference>
<dbReference type="RefSeq" id="WP_038530712.1">
    <property type="nucleotide sequence ID" value="NZ_HG315671.1"/>
</dbReference>
<dbReference type="OrthoDB" id="823685at2"/>
<dbReference type="eggNOG" id="COG0438">
    <property type="taxonomic scope" value="Bacteria"/>
</dbReference>
<name>T2KMA0_FORAG</name>
<organism evidence="3 4">
    <name type="scientific">Formosa agariphila (strain DSM 15362 / KCTC 12365 / LMG 23005 / KMM 3901 / M-2Alg 35-1)</name>
    <dbReference type="NCBI Taxonomy" id="1347342"/>
    <lineage>
        <taxon>Bacteria</taxon>
        <taxon>Pseudomonadati</taxon>
        <taxon>Bacteroidota</taxon>
        <taxon>Flavobacteriia</taxon>
        <taxon>Flavobacteriales</taxon>
        <taxon>Flavobacteriaceae</taxon>
        <taxon>Formosa</taxon>
    </lineage>
</organism>
<feature type="domain" description="Glycosyltransferase subfamily 4-like N-terminal" evidence="2">
    <location>
        <begin position="13"/>
        <end position="161"/>
    </location>
</feature>
<dbReference type="PANTHER" id="PTHR12526">
    <property type="entry name" value="GLYCOSYLTRANSFERASE"/>
    <property type="match status" value="1"/>
</dbReference>
<dbReference type="InterPro" id="IPR028098">
    <property type="entry name" value="Glyco_trans_4-like_N"/>
</dbReference>
<proteinExistence type="predicted"/>
<gene>
    <name evidence="3" type="ORF">BN863_23100</name>
</gene>
<accession>T2KMA0</accession>
<dbReference type="GO" id="GO:0016757">
    <property type="term" value="F:glycosyltransferase activity"/>
    <property type="evidence" value="ECO:0007669"/>
    <property type="project" value="InterPro"/>
</dbReference>
<dbReference type="PATRIC" id="fig|1347342.6.peg.2320"/>
<feature type="domain" description="Glycosyl transferase family 1" evidence="1">
    <location>
        <begin position="178"/>
        <end position="330"/>
    </location>
</feature>
<dbReference type="Pfam" id="PF00534">
    <property type="entry name" value="Glycos_transf_1"/>
    <property type="match status" value="1"/>
</dbReference>
<evidence type="ECO:0000313" key="4">
    <source>
        <dbReference type="Proteomes" id="UP000016160"/>
    </source>
</evidence>
<reference evidence="3 4" key="1">
    <citation type="journal article" date="2013" name="Appl. Environ. Microbiol.">
        <title>The genome of the alga-associated marine flavobacterium Formosa agariphila KMM 3901T reveals a broad potential for degradation of algal polysaccharides.</title>
        <authorList>
            <person name="Mann A.J."/>
            <person name="Hahnke R.L."/>
            <person name="Huang S."/>
            <person name="Werner J."/>
            <person name="Xing P."/>
            <person name="Barbeyron T."/>
            <person name="Huettel B."/>
            <person name="Stueber K."/>
            <person name="Reinhardt R."/>
            <person name="Harder J."/>
            <person name="Gloeckner F.O."/>
            <person name="Amann R.I."/>
            <person name="Teeling H."/>
        </authorList>
    </citation>
    <scope>NUCLEOTIDE SEQUENCE [LARGE SCALE GENOMIC DNA]</scope>
    <source>
        <strain evidence="4">DSM 15362 / KCTC 12365 / LMG 23005 / KMM 3901</strain>
    </source>
</reference>
<dbReference type="SUPFAM" id="SSF53756">
    <property type="entry name" value="UDP-Glycosyltransferase/glycogen phosphorylase"/>
    <property type="match status" value="1"/>
</dbReference>
<evidence type="ECO:0000259" key="1">
    <source>
        <dbReference type="Pfam" id="PF00534"/>
    </source>
</evidence>
<dbReference type="AlphaFoldDB" id="T2KMA0"/>
<protein>
    <submittedName>
        <fullName evidence="3">Glycosyltransferase (GT4)</fullName>
    </submittedName>
</protein>
<keyword evidence="4" id="KW-1185">Reference proteome</keyword>
<dbReference type="HOGENOM" id="CLU_009583_0_1_10"/>
<dbReference type="Proteomes" id="UP000016160">
    <property type="component" value="Chromosome"/>
</dbReference>
<dbReference type="PANTHER" id="PTHR12526:SF630">
    <property type="entry name" value="GLYCOSYLTRANSFERASE"/>
    <property type="match status" value="1"/>
</dbReference>